<feature type="transmembrane region" description="Helical" evidence="8">
    <location>
        <begin position="294"/>
        <end position="316"/>
    </location>
</feature>
<keyword evidence="4 8" id="KW-0812">Transmembrane</keyword>
<dbReference type="PROSITE" id="PS50850">
    <property type="entry name" value="MFS"/>
    <property type="match status" value="1"/>
</dbReference>
<keyword evidence="3" id="KW-1003">Cell membrane</keyword>
<dbReference type="Proteomes" id="UP000414233">
    <property type="component" value="Unassembled WGS sequence"/>
</dbReference>
<feature type="transmembrane region" description="Helical" evidence="8">
    <location>
        <begin position="172"/>
        <end position="192"/>
    </location>
</feature>
<feature type="transmembrane region" description="Helical" evidence="8">
    <location>
        <begin position="204"/>
        <end position="223"/>
    </location>
</feature>
<evidence type="ECO:0000313" key="10">
    <source>
        <dbReference type="EMBL" id="VVD77683.1"/>
    </source>
</evidence>
<dbReference type="InterPro" id="IPR020846">
    <property type="entry name" value="MFS_dom"/>
</dbReference>
<feature type="transmembrane region" description="Helical" evidence="8">
    <location>
        <begin position="46"/>
        <end position="65"/>
    </location>
</feature>
<feature type="transmembrane region" description="Helical" evidence="8">
    <location>
        <begin position="137"/>
        <end position="160"/>
    </location>
</feature>
<dbReference type="PROSITE" id="PS00216">
    <property type="entry name" value="SUGAR_TRANSPORT_1"/>
    <property type="match status" value="1"/>
</dbReference>
<feature type="transmembrane region" description="Helical" evidence="8">
    <location>
        <begin position="328"/>
        <end position="346"/>
    </location>
</feature>
<dbReference type="InterPro" id="IPR011701">
    <property type="entry name" value="MFS"/>
</dbReference>
<dbReference type="PANTHER" id="PTHR43045">
    <property type="entry name" value="SHIKIMATE TRANSPORTER"/>
    <property type="match status" value="1"/>
</dbReference>
<feature type="domain" description="Major facilitator superfamily (MFS) profile" evidence="9">
    <location>
        <begin position="31"/>
        <end position="441"/>
    </location>
</feature>
<keyword evidence="11" id="KW-1185">Reference proteome</keyword>
<feature type="transmembrane region" description="Helical" evidence="8">
    <location>
        <begin position="71"/>
        <end position="95"/>
    </location>
</feature>
<keyword evidence="5 8" id="KW-1133">Transmembrane helix</keyword>
<dbReference type="RefSeq" id="WP_150695858.1">
    <property type="nucleotide sequence ID" value="NZ_CABPRZ010000003.1"/>
</dbReference>
<feature type="transmembrane region" description="Helical" evidence="8">
    <location>
        <begin position="384"/>
        <end position="405"/>
    </location>
</feature>
<dbReference type="GO" id="GO:0005886">
    <property type="term" value="C:plasma membrane"/>
    <property type="evidence" value="ECO:0007669"/>
    <property type="project" value="UniProtKB-SubCell"/>
</dbReference>
<evidence type="ECO:0000256" key="7">
    <source>
        <dbReference type="SAM" id="MobiDB-lite"/>
    </source>
</evidence>
<dbReference type="Pfam" id="PF07690">
    <property type="entry name" value="MFS_1"/>
    <property type="match status" value="1"/>
</dbReference>
<organism evidence="10 11">
    <name type="scientific">Pandoraea terrae</name>
    <dbReference type="NCBI Taxonomy" id="1537710"/>
    <lineage>
        <taxon>Bacteria</taxon>
        <taxon>Pseudomonadati</taxon>
        <taxon>Pseudomonadota</taxon>
        <taxon>Betaproteobacteria</taxon>
        <taxon>Burkholderiales</taxon>
        <taxon>Burkholderiaceae</taxon>
        <taxon>Pandoraea</taxon>
    </lineage>
</organism>
<dbReference type="Gene3D" id="1.20.1250.20">
    <property type="entry name" value="MFS general substrate transporter like domains"/>
    <property type="match status" value="2"/>
</dbReference>
<dbReference type="InterPro" id="IPR036259">
    <property type="entry name" value="MFS_trans_sf"/>
</dbReference>
<feature type="transmembrane region" description="Helical" evidence="8">
    <location>
        <begin position="258"/>
        <end position="282"/>
    </location>
</feature>
<dbReference type="SUPFAM" id="SSF103473">
    <property type="entry name" value="MFS general substrate transporter"/>
    <property type="match status" value="1"/>
</dbReference>
<dbReference type="AlphaFoldDB" id="A0A5E4SS12"/>
<evidence type="ECO:0000256" key="4">
    <source>
        <dbReference type="ARBA" id="ARBA00022692"/>
    </source>
</evidence>
<evidence type="ECO:0000256" key="6">
    <source>
        <dbReference type="ARBA" id="ARBA00023136"/>
    </source>
</evidence>
<feature type="transmembrane region" description="Helical" evidence="8">
    <location>
        <begin position="352"/>
        <end position="372"/>
    </location>
</feature>
<reference evidence="10 11" key="1">
    <citation type="submission" date="2019-08" db="EMBL/GenBank/DDBJ databases">
        <authorList>
            <person name="Peeters C."/>
        </authorList>
    </citation>
    <scope>NUCLEOTIDE SEQUENCE [LARGE SCALE GENOMIC DNA]</scope>
    <source>
        <strain evidence="10 11">LMG 30175</strain>
    </source>
</reference>
<evidence type="ECO:0000313" key="11">
    <source>
        <dbReference type="Proteomes" id="UP000414233"/>
    </source>
</evidence>
<accession>A0A5E4SS12</accession>
<name>A0A5E4SS12_9BURK</name>
<comment type="subcellular location">
    <subcellularLocation>
        <location evidence="1">Cell membrane</location>
        <topology evidence="1">Multi-pass membrane protein</topology>
    </subcellularLocation>
</comment>
<gene>
    <name evidence="10" type="ORF">PTE30175_00896</name>
</gene>
<feature type="transmembrane region" description="Helical" evidence="8">
    <location>
        <begin position="107"/>
        <end position="125"/>
    </location>
</feature>
<evidence type="ECO:0000256" key="8">
    <source>
        <dbReference type="SAM" id="Phobius"/>
    </source>
</evidence>
<dbReference type="EMBL" id="CABPRZ010000003">
    <property type="protein sequence ID" value="VVD77683.1"/>
    <property type="molecule type" value="Genomic_DNA"/>
</dbReference>
<evidence type="ECO:0000256" key="3">
    <source>
        <dbReference type="ARBA" id="ARBA00022475"/>
    </source>
</evidence>
<dbReference type="GO" id="GO:0022857">
    <property type="term" value="F:transmembrane transporter activity"/>
    <property type="evidence" value="ECO:0007669"/>
    <property type="project" value="InterPro"/>
</dbReference>
<evidence type="ECO:0000256" key="1">
    <source>
        <dbReference type="ARBA" id="ARBA00004651"/>
    </source>
</evidence>
<dbReference type="OrthoDB" id="6766492at2"/>
<sequence>MSSSARPHQAPGGTATAHDHGSRSHIAPEEIACGVVIGRASEYFDFFVYGIASVLVFPSVFFPFADKLHGLLYAFTIFTFAFIGRPFGTALFMAVQRRWSRSVKLTAALFILGTATVGIAFLPSYETLGEKSIVLLGLLRFVQGIAFGGSWDGLPSLLALNAPPGRRGWYSMLGQLGAPIGFAIAAGLFLFLNSSLEHADFIEWGWRYPFFVAFAINVVALFARLRLVVTQEYTQLLEEGQLEPISTREMVHEQGYNIFLGAFTALASYALFHLVTVFPLSWVSLGETQAIDSVLVVQIVGAFIAMVGTIVSGLIADRVGRRTTLGGLAVLIGVFSLFAPFLMGGGAVRQDIFILVGFALLGLSYGQSAGTVTSNFEPRFRYTGAALTSDFAWLLGAAFAPLVALGLSAEFGLVAVSGYLLSGVFCTIVALRINKVIETRD</sequence>
<dbReference type="PANTHER" id="PTHR43045:SF2">
    <property type="entry name" value="INNER MEMBRANE METABOLITE TRANSPORT PROTEIN YHJE"/>
    <property type="match status" value="1"/>
</dbReference>
<evidence type="ECO:0000259" key="9">
    <source>
        <dbReference type="PROSITE" id="PS50850"/>
    </source>
</evidence>
<evidence type="ECO:0000256" key="2">
    <source>
        <dbReference type="ARBA" id="ARBA00022448"/>
    </source>
</evidence>
<proteinExistence type="predicted"/>
<evidence type="ECO:0000256" key="5">
    <source>
        <dbReference type="ARBA" id="ARBA00022989"/>
    </source>
</evidence>
<protein>
    <submittedName>
        <fullName evidence="10">MFS transporter</fullName>
    </submittedName>
</protein>
<dbReference type="InterPro" id="IPR005829">
    <property type="entry name" value="Sugar_transporter_CS"/>
</dbReference>
<feature type="transmembrane region" description="Helical" evidence="8">
    <location>
        <begin position="411"/>
        <end position="431"/>
    </location>
</feature>
<keyword evidence="6 8" id="KW-0472">Membrane</keyword>
<keyword evidence="2" id="KW-0813">Transport</keyword>
<feature type="region of interest" description="Disordered" evidence="7">
    <location>
        <begin position="1"/>
        <end position="23"/>
    </location>
</feature>